<keyword evidence="1" id="KW-0812">Transmembrane</keyword>
<evidence type="ECO:0000313" key="2">
    <source>
        <dbReference type="EMBL" id="GHE23318.1"/>
    </source>
</evidence>
<proteinExistence type="predicted"/>
<evidence type="ECO:0000313" key="3">
    <source>
        <dbReference type="Proteomes" id="UP000620550"/>
    </source>
</evidence>
<dbReference type="Proteomes" id="UP000620550">
    <property type="component" value="Unassembled WGS sequence"/>
</dbReference>
<organism evidence="2 3">
    <name type="scientific">Sphingobacterium griseoflavum</name>
    <dbReference type="NCBI Taxonomy" id="1474952"/>
    <lineage>
        <taxon>Bacteria</taxon>
        <taxon>Pseudomonadati</taxon>
        <taxon>Bacteroidota</taxon>
        <taxon>Sphingobacteriia</taxon>
        <taxon>Sphingobacteriales</taxon>
        <taxon>Sphingobacteriaceae</taxon>
        <taxon>Sphingobacterium</taxon>
    </lineage>
</organism>
<evidence type="ECO:0000256" key="1">
    <source>
        <dbReference type="SAM" id="Phobius"/>
    </source>
</evidence>
<sequence>MRYCPLLESAIANVILQIITFVHISLIFITILLVIIEQFYTYILLELIKIKSYKMSSKCHIKNIIERLYFLLGGNSIIVTY</sequence>
<accession>A0ABQ3HSI6</accession>
<keyword evidence="1" id="KW-0472">Membrane</keyword>
<name>A0ABQ3HSI6_9SPHI</name>
<comment type="caution">
    <text evidence="2">The sequence shown here is derived from an EMBL/GenBank/DDBJ whole genome shotgun (WGS) entry which is preliminary data.</text>
</comment>
<protein>
    <submittedName>
        <fullName evidence="2">Uncharacterized protein</fullName>
    </submittedName>
</protein>
<reference evidence="3" key="1">
    <citation type="journal article" date="2019" name="Int. J. Syst. Evol. Microbiol.">
        <title>The Global Catalogue of Microorganisms (GCM) 10K type strain sequencing project: providing services to taxonomists for standard genome sequencing and annotation.</title>
        <authorList>
            <consortium name="The Broad Institute Genomics Platform"/>
            <consortium name="The Broad Institute Genome Sequencing Center for Infectious Disease"/>
            <person name="Wu L."/>
            <person name="Ma J."/>
        </authorList>
    </citation>
    <scope>NUCLEOTIDE SEQUENCE [LARGE SCALE GENOMIC DNA]</scope>
    <source>
        <strain evidence="3">CGMCC 1.12966</strain>
    </source>
</reference>
<keyword evidence="1" id="KW-1133">Transmembrane helix</keyword>
<feature type="transmembrane region" description="Helical" evidence="1">
    <location>
        <begin position="15"/>
        <end position="45"/>
    </location>
</feature>
<dbReference type="EMBL" id="BNAF01000001">
    <property type="protein sequence ID" value="GHE23318.1"/>
    <property type="molecule type" value="Genomic_DNA"/>
</dbReference>
<gene>
    <name evidence="2" type="ORF">GCM10017764_02860</name>
</gene>
<keyword evidence="3" id="KW-1185">Reference proteome</keyword>